<dbReference type="Proteomes" id="UP000604481">
    <property type="component" value="Unassembled WGS sequence"/>
</dbReference>
<proteinExistence type="predicted"/>
<name>A0A8J7K1L2_9NEIS</name>
<evidence type="ECO:0000313" key="1">
    <source>
        <dbReference type="EMBL" id="MBE9608827.1"/>
    </source>
</evidence>
<dbReference type="EMBL" id="JADFUA010000002">
    <property type="protein sequence ID" value="MBE9608827.1"/>
    <property type="molecule type" value="Genomic_DNA"/>
</dbReference>
<dbReference type="AlphaFoldDB" id="A0A8J7K1L2"/>
<sequence>MDTLPYVAVNELDASQLMCWTEMANALQQAFAGLHPVLAGRRANLALELQGLNNQGKLLRTYGG</sequence>
<organism evidence="1 2">
    <name type="scientific">Chitinilyticum piscinae</name>
    <dbReference type="NCBI Taxonomy" id="2866724"/>
    <lineage>
        <taxon>Bacteria</taxon>
        <taxon>Pseudomonadati</taxon>
        <taxon>Pseudomonadota</taxon>
        <taxon>Betaproteobacteria</taxon>
        <taxon>Neisseriales</taxon>
        <taxon>Chitinibacteraceae</taxon>
        <taxon>Chitinilyticum</taxon>
    </lineage>
</organism>
<evidence type="ECO:0000313" key="2">
    <source>
        <dbReference type="Proteomes" id="UP000604481"/>
    </source>
</evidence>
<gene>
    <name evidence="1" type="ORF">INR99_05630</name>
</gene>
<comment type="caution">
    <text evidence="1">The sequence shown here is derived from an EMBL/GenBank/DDBJ whole genome shotgun (WGS) entry which is preliminary data.</text>
</comment>
<keyword evidence="2" id="KW-1185">Reference proteome</keyword>
<accession>A0A8J7K1L2</accession>
<reference evidence="1 2" key="1">
    <citation type="submission" date="2020-10" db="EMBL/GenBank/DDBJ databases">
        <title>The genome sequence of Chitinilyticum litopenaei 4Y14.</title>
        <authorList>
            <person name="Liu Y."/>
        </authorList>
    </citation>
    <scope>NUCLEOTIDE SEQUENCE [LARGE SCALE GENOMIC DNA]</scope>
    <source>
        <strain evidence="1 2">4Y14</strain>
    </source>
</reference>
<protein>
    <submittedName>
        <fullName evidence="1">Uncharacterized protein</fullName>
    </submittedName>
</protein>